<proteinExistence type="predicted"/>
<dbReference type="SMART" id="SM00547">
    <property type="entry name" value="ZnF_RBZ"/>
    <property type="match status" value="1"/>
</dbReference>
<comment type="caution">
    <text evidence="6">The sequence shown here is derived from an EMBL/GenBank/DDBJ whole genome shotgun (WGS) entry which is preliminary data.</text>
</comment>
<dbReference type="InterPro" id="IPR036443">
    <property type="entry name" value="Znf_RanBP2_sf"/>
</dbReference>
<dbReference type="SUPFAM" id="SSF90209">
    <property type="entry name" value="Ran binding protein zinc finger-like"/>
    <property type="match status" value="1"/>
</dbReference>
<keyword evidence="3" id="KW-0862">Zinc</keyword>
<feature type="non-terminal residue" evidence="6">
    <location>
        <position position="1"/>
    </location>
</feature>
<evidence type="ECO:0000313" key="6">
    <source>
        <dbReference type="EMBL" id="KAK3282261.1"/>
    </source>
</evidence>
<evidence type="ECO:0000259" key="5">
    <source>
        <dbReference type="SMART" id="SM00547"/>
    </source>
</evidence>
<evidence type="ECO:0000256" key="1">
    <source>
        <dbReference type="ARBA" id="ARBA00022723"/>
    </source>
</evidence>
<feature type="compositionally biased region" description="Basic and acidic residues" evidence="4">
    <location>
        <begin position="86"/>
        <end position="95"/>
    </location>
</feature>
<dbReference type="EMBL" id="LGRX02003404">
    <property type="protein sequence ID" value="KAK3282261.1"/>
    <property type="molecule type" value="Genomic_DNA"/>
</dbReference>
<protein>
    <recommendedName>
        <fullName evidence="5">RanBP2-type domain-containing protein</fullName>
    </recommendedName>
</protein>
<dbReference type="AlphaFoldDB" id="A0AAE0GRM3"/>
<reference evidence="6 7" key="1">
    <citation type="journal article" date="2015" name="Genome Biol. Evol.">
        <title>Comparative Genomics of a Bacterivorous Green Alga Reveals Evolutionary Causalities and Consequences of Phago-Mixotrophic Mode of Nutrition.</title>
        <authorList>
            <person name="Burns J.A."/>
            <person name="Paasch A."/>
            <person name="Narechania A."/>
            <person name="Kim E."/>
        </authorList>
    </citation>
    <scope>NUCLEOTIDE SEQUENCE [LARGE SCALE GENOMIC DNA]</scope>
    <source>
        <strain evidence="6 7">PLY_AMNH</strain>
    </source>
</reference>
<keyword evidence="7" id="KW-1185">Reference proteome</keyword>
<feature type="compositionally biased region" description="Basic and acidic residues" evidence="4">
    <location>
        <begin position="13"/>
        <end position="22"/>
    </location>
</feature>
<evidence type="ECO:0000256" key="2">
    <source>
        <dbReference type="ARBA" id="ARBA00022771"/>
    </source>
</evidence>
<evidence type="ECO:0000313" key="7">
    <source>
        <dbReference type="Proteomes" id="UP001190700"/>
    </source>
</evidence>
<feature type="domain" description="RanBP2-type" evidence="5">
    <location>
        <begin position="59"/>
        <end position="85"/>
    </location>
</feature>
<dbReference type="Gene3D" id="4.10.1060.10">
    <property type="entry name" value="Zinc finger, RanBP2-type"/>
    <property type="match status" value="1"/>
</dbReference>
<evidence type="ECO:0000256" key="4">
    <source>
        <dbReference type="SAM" id="MobiDB-lite"/>
    </source>
</evidence>
<feature type="region of interest" description="Disordered" evidence="4">
    <location>
        <begin position="78"/>
        <end position="142"/>
    </location>
</feature>
<organism evidence="6 7">
    <name type="scientific">Cymbomonas tetramitiformis</name>
    <dbReference type="NCBI Taxonomy" id="36881"/>
    <lineage>
        <taxon>Eukaryota</taxon>
        <taxon>Viridiplantae</taxon>
        <taxon>Chlorophyta</taxon>
        <taxon>Pyramimonadophyceae</taxon>
        <taxon>Pyramimonadales</taxon>
        <taxon>Pyramimonadaceae</taxon>
        <taxon>Cymbomonas</taxon>
    </lineage>
</organism>
<feature type="compositionally biased region" description="Basic and acidic residues" evidence="4">
    <location>
        <begin position="32"/>
        <end position="48"/>
    </location>
</feature>
<keyword evidence="2" id="KW-0863">Zinc-finger</keyword>
<dbReference type="Proteomes" id="UP001190700">
    <property type="component" value="Unassembled WGS sequence"/>
</dbReference>
<sequence>KCLAPETCIRLHLGDGPDDTTKKALAAKRKEKRETKKSEKKDGMEYKAPKVKKVNAKKKHWLCPGCGNKNFGRREVCNGAVCGTSRPDKWDTLRDEDFDGPPQPVRRNKKRNFDEDDEDEKDTHQSDPPARNANKKLRLDEE</sequence>
<evidence type="ECO:0000256" key="3">
    <source>
        <dbReference type="ARBA" id="ARBA00022833"/>
    </source>
</evidence>
<keyword evidence="1" id="KW-0479">Metal-binding</keyword>
<dbReference type="InterPro" id="IPR001876">
    <property type="entry name" value="Znf_RanBP2"/>
</dbReference>
<accession>A0AAE0GRM3</accession>
<feature type="region of interest" description="Disordered" evidence="4">
    <location>
        <begin position="13"/>
        <end position="51"/>
    </location>
</feature>
<gene>
    <name evidence="6" type="ORF">CYMTET_9993</name>
</gene>
<name>A0AAE0GRM3_9CHLO</name>
<dbReference type="GO" id="GO:0008270">
    <property type="term" value="F:zinc ion binding"/>
    <property type="evidence" value="ECO:0007669"/>
    <property type="project" value="UniProtKB-KW"/>
</dbReference>